<accession>A0A382J9I0</accession>
<reference evidence="1" key="1">
    <citation type="submission" date="2018-05" db="EMBL/GenBank/DDBJ databases">
        <authorList>
            <person name="Lanie J.A."/>
            <person name="Ng W.-L."/>
            <person name="Kazmierczak K.M."/>
            <person name="Andrzejewski T.M."/>
            <person name="Davidsen T.M."/>
            <person name="Wayne K.J."/>
            <person name="Tettelin H."/>
            <person name="Glass J.I."/>
            <person name="Rusch D."/>
            <person name="Podicherti R."/>
            <person name="Tsui H.-C.T."/>
            <person name="Winkler M.E."/>
        </authorList>
    </citation>
    <scope>NUCLEOTIDE SEQUENCE</scope>
</reference>
<name>A0A382J9I0_9ZZZZ</name>
<dbReference type="EMBL" id="UINC01072256">
    <property type="protein sequence ID" value="SVC07753.1"/>
    <property type="molecule type" value="Genomic_DNA"/>
</dbReference>
<feature type="non-terminal residue" evidence="1">
    <location>
        <position position="27"/>
    </location>
</feature>
<feature type="non-terminal residue" evidence="1">
    <location>
        <position position="1"/>
    </location>
</feature>
<protein>
    <submittedName>
        <fullName evidence="1">Uncharacterized protein</fullName>
    </submittedName>
</protein>
<sequence>CRAVGRVSLTLRNGLLSFPPCTFVRSS</sequence>
<proteinExistence type="predicted"/>
<gene>
    <name evidence="1" type="ORF">METZ01_LOCUS260607</name>
</gene>
<evidence type="ECO:0000313" key="1">
    <source>
        <dbReference type="EMBL" id="SVC07753.1"/>
    </source>
</evidence>
<organism evidence="1">
    <name type="scientific">marine metagenome</name>
    <dbReference type="NCBI Taxonomy" id="408172"/>
    <lineage>
        <taxon>unclassified sequences</taxon>
        <taxon>metagenomes</taxon>
        <taxon>ecological metagenomes</taxon>
    </lineage>
</organism>
<dbReference type="AlphaFoldDB" id="A0A382J9I0"/>